<dbReference type="Proteomes" id="UP001597492">
    <property type="component" value="Unassembled WGS sequence"/>
</dbReference>
<keyword evidence="1" id="KW-1133">Transmembrane helix</keyword>
<feature type="transmembrane region" description="Helical" evidence="1">
    <location>
        <begin position="87"/>
        <end position="115"/>
    </location>
</feature>
<organism evidence="2 3">
    <name type="scientific">Gulosibacter faecalis</name>
    <dbReference type="NCBI Taxonomy" id="272240"/>
    <lineage>
        <taxon>Bacteria</taxon>
        <taxon>Bacillati</taxon>
        <taxon>Actinomycetota</taxon>
        <taxon>Actinomycetes</taxon>
        <taxon>Micrococcales</taxon>
        <taxon>Microbacteriaceae</taxon>
        <taxon>Gulosibacter</taxon>
    </lineage>
</organism>
<keyword evidence="1" id="KW-0472">Membrane</keyword>
<reference evidence="3" key="1">
    <citation type="journal article" date="2019" name="Int. J. Syst. Evol. Microbiol.">
        <title>The Global Catalogue of Microorganisms (GCM) 10K type strain sequencing project: providing services to taxonomists for standard genome sequencing and annotation.</title>
        <authorList>
            <consortium name="The Broad Institute Genomics Platform"/>
            <consortium name="The Broad Institute Genome Sequencing Center for Infectious Disease"/>
            <person name="Wu L."/>
            <person name="Ma J."/>
        </authorList>
    </citation>
    <scope>NUCLEOTIDE SEQUENCE [LARGE SCALE GENOMIC DNA]</scope>
    <source>
        <strain evidence="3">TISTR 1514</strain>
    </source>
</reference>
<dbReference type="EMBL" id="JBHUNE010000009">
    <property type="protein sequence ID" value="MFD2759318.1"/>
    <property type="molecule type" value="Genomic_DNA"/>
</dbReference>
<gene>
    <name evidence="2" type="ORF">ACFSW7_13115</name>
</gene>
<accession>A0ABW5V0Y8</accession>
<keyword evidence="1" id="KW-0812">Transmembrane</keyword>
<protein>
    <submittedName>
        <fullName evidence="2">Uncharacterized protein</fullName>
    </submittedName>
</protein>
<feature type="transmembrane region" description="Helical" evidence="1">
    <location>
        <begin position="56"/>
        <end position="75"/>
    </location>
</feature>
<evidence type="ECO:0000256" key="1">
    <source>
        <dbReference type="SAM" id="Phobius"/>
    </source>
</evidence>
<comment type="caution">
    <text evidence="2">The sequence shown here is derived from an EMBL/GenBank/DDBJ whole genome shotgun (WGS) entry which is preliminary data.</text>
</comment>
<proteinExistence type="predicted"/>
<dbReference type="RefSeq" id="WP_019618831.1">
    <property type="nucleotide sequence ID" value="NZ_JBHUNE010000009.1"/>
</dbReference>
<sequence length="152" mass="16143">MPEGHDPAAARDALDAFEGDRSGIGSRMTAETWWGAPAQGFATALLIAGPAAGIQWAWLPFLAAALIFFGVEVYFRRRSSLTISRPAGPLGVVWLIVLGLVCVAALATNILFAYLGVSTGWLLLIALVAGVLITLIVAAYDRTYAVEVQRAR</sequence>
<keyword evidence="3" id="KW-1185">Reference proteome</keyword>
<name>A0ABW5V0Y8_9MICO</name>
<evidence type="ECO:0000313" key="2">
    <source>
        <dbReference type="EMBL" id="MFD2759318.1"/>
    </source>
</evidence>
<evidence type="ECO:0000313" key="3">
    <source>
        <dbReference type="Proteomes" id="UP001597492"/>
    </source>
</evidence>
<feature type="transmembrane region" description="Helical" evidence="1">
    <location>
        <begin position="121"/>
        <end position="140"/>
    </location>
</feature>